<accession>A0A5C5VBP6</accession>
<dbReference type="InterPro" id="IPR014895">
    <property type="entry name" value="Alginate_lyase_2"/>
</dbReference>
<feature type="domain" description="Alginate lyase 2" evidence="3">
    <location>
        <begin position="37"/>
        <end position="250"/>
    </location>
</feature>
<dbReference type="InterPro" id="IPR013320">
    <property type="entry name" value="ConA-like_dom_sf"/>
</dbReference>
<evidence type="ECO:0000256" key="2">
    <source>
        <dbReference type="SAM" id="SignalP"/>
    </source>
</evidence>
<evidence type="ECO:0000256" key="1">
    <source>
        <dbReference type="SAM" id="MobiDB-lite"/>
    </source>
</evidence>
<evidence type="ECO:0000259" key="3">
    <source>
        <dbReference type="Pfam" id="PF08787"/>
    </source>
</evidence>
<feature type="region of interest" description="Disordered" evidence="1">
    <location>
        <begin position="49"/>
        <end position="74"/>
    </location>
</feature>
<dbReference type="OrthoDB" id="273319at2"/>
<dbReference type="EC" id="4.2.2.3" evidence="4"/>
<proteinExistence type="predicted"/>
<gene>
    <name evidence="4" type="primary">alyA</name>
    <name evidence="4" type="ORF">KOR34_02840</name>
</gene>
<dbReference type="EMBL" id="SIHJ01000001">
    <property type="protein sequence ID" value="TWT35393.1"/>
    <property type="molecule type" value="Genomic_DNA"/>
</dbReference>
<dbReference type="AlphaFoldDB" id="A0A5C5VBP6"/>
<feature type="compositionally biased region" description="Basic and acidic residues" evidence="1">
    <location>
        <begin position="94"/>
        <end position="106"/>
    </location>
</feature>
<feature type="region of interest" description="Disordered" evidence="1">
    <location>
        <begin position="94"/>
        <end position="117"/>
    </location>
</feature>
<keyword evidence="5" id="KW-1185">Reference proteome</keyword>
<keyword evidence="4" id="KW-0456">Lyase</keyword>
<evidence type="ECO:0000313" key="4">
    <source>
        <dbReference type="EMBL" id="TWT35393.1"/>
    </source>
</evidence>
<organism evidence="4 5">
    <name type="scientific">Posidoniimonas corsicana</name>
    <dbReference type="NCBI Taxonomy" id="1938618"/>
    <lineage>
        <taxon>Bacteria</taxon>
        <taxon>Pseudomonadati</taxon>
        <taxon>Planctomycetota</taxon>
        <taxon>Planctomycetia</taxon>
        <taxon>Pirellulales</taxon>
        <taxon>Lacipirellulaceae</taxon>
        <taxon>Posidoniimonas</taxon>
    </lineage>
</organism>
<sequence length="255" mass="28483" precursor="true">MGVNPRCPRRIRGVLVAAVAHAALAPTLAATPPGKVLDLSSWKLTLPYDTKHQSGNPDEVTQPELATFSDPENFRTSDSGDYVLFRAACDGKGTENSKYPRSELREMSPTGRTEAEWATDDGGAHAIEVEIAVTQTPRTKEHVVCLQIHDHEDDLLMVRLEDDLLFIERDGEPDVILDSEYRLGKRFKIRMIAKAGRVKTWHNGVLAMDWPVKARRCYFKVGCYTQSNRSREKRPGSYGEVAVYRLGLSHSGSTE</sequence>
<dbReference type="SUPFAM" id="SSF49899">
    <property type="entry name" value="Concanavalin A-like lectins/glucanases"/>
    <property type="match status" value="1"/>
</dbReference>
<dbReference type="GO" id="GO:0045135">
    <property type="term" value="F:poly(beta-D-mannuronate) lyase activity"/>
    <property type="evidence" value="ECO:0007669"/>
    <property type="project" value="UniProtKB-EC"/>
</dbReference>
<feature type="signal peptide" evidence="2">
    <location>
        <begin position="1"/>
        <end position="29"/>
    </location>
</feature>
<dbReference type="Proteomes" id="UP000316714">
    <property type="component" value="Unassembled WGS sequence"/>
</dbReference>
<feature type="chain" id="PRO_5022814657" evidence="2">
    <location>
        <begin position="30"/>
        <end position="255"/>
    </location>
</feature>
<keyword evidence="2" id="KW-0732">Signal</keyword>
<evidence type="ECO:0000313" key="5">
    <source>
        <dbReference type="Proteomes" id="UP000316714"/>
    </source>
</evidence>
<protein>
    <submittedName>
        <fullName evidence="4">Alginate lyase</fullName>
        <ecNumber evidence="4">4.2.2.3</ecNumber>
    </submittedName>
</protein>
<name>A0A5C5VBP6_9BACT</name>
<reference evidence="4 5" key="1">
    <citation type="submission" date="2019-02" db="EMBL/GenBank/DDBJ databases">
        <title>Deep-cultivation of Planctomycetes and their phenomic and genomic characterization uncovers novel biology.</title>
        <authorList>
            <person name="Wiegand S."/>
            <person name="Jogler M."/>
            <person name="Boedeker C."/>
            <person name="Pinto D."/>
            <person name="Vollmers J."/>
            <person name="Rivas-Marin E."/>
            <person name="Kohn T."/>
            <person name="Peeters S.H."/>
            <person name="Heuer A."/>
            <person name="Rast P."/>
            <person name="Oberbeckmann S."/>
            <person name="Bunk B."/>
            <person name="Jeske O."/>
            <person name="Meyerdierks A."/>
            <person name="Storesund J.E."/>
            <person name="Kallscheuer N."/>
            <person name="Luecker S."/>
            <person name="Lage O.M."/>
            <person name="Pohl T."/>
            <person name="Merkel B.J."/>
            <person name="Hornburger P."/>
            <person name="Mueller R.-W."/>
            <person name="Bruemmer F."/>
            <person name="Labrenz M."/>
            <person name="Spormann A.M."/>
            <person name="Op Den Camp H."/>
            <person name="Overmann J."/>
            <person name="Amann R."/>
            <person name="Jetten M.S.M."/>
            <person name="Mascher T."/>
            <person name="Medema M.H."/>
            <person name="Devos D.P."/>
            <person name="Kaster A.-K."/>
            <person name="Ovreas L."/>
            <person name="Rohde M."/>
            <person name="Galperin M.Y."/>
            <person name="Jogler C."/>
        </authorList>
    </citation>
    <scope>NUCLEOTIDE SEQUENCE [LARGE SCALE GENOMIC DNA]</scope>
    <source>
        <strain evidence="4 5">KOR34</strain>
    </source>
</reference>
<dbReference type="Pfam" id="PF08787">
    <property type="entry name" value="Alginate_lyase2"/>
    <property type="match status" value="1"/>
</dbReference>
<comment type="caution">
    <text evidence="4">The sequence shown here is derived from an EMBL/GenBank/DDBJ whole genome shotgun (WGS) entry which is preliminary data.</text>
</comment>
<dbReference type="Gene3D" id="2.60.120.200">
    <property type="match status" value="1"/>
</dbReference>